<dbReference type="Proteomes" id="UP000284123">
    <property type="component" value="Unassembled WGS sequence"/>
</dbReference>
<evidence type="ECO:0000313" key="4">
    <source>
        <dbReference type="Proteomes" id="UP000284123"/>
    </source>
</evidence>
<dbReference type="InterPro" id="IPR024463">
    <property type="entry name" value="Transposase_TnpC_homeodom"/>
</dbReference>
<dbReference type="AlphaFoldDB" id="A0A8B3GLY6"/>
<feature type="domain" description="Transposase TnpC homeodomain" evidence="2">
    <location>
        <begin position="25"/>
        <end position="98"/>
    </location>
</feature>
<dbReference type="Pfam" id="PF13007">
    <property type="entry name" value="LZ_Tnp_IS66"/>
    <property type="match status" value="1"/>
</dbReference>
<protein>
    <submittedName>
        <fullName evidence="3">Transposase</fullName>
    </submittedName>
</protein>
<sequence length="517" mass="59284">MDAAVTVKEDEHAELIALRAKVAEFEQKVAYFQKQLFGRKSEQTLEPNQMSLFISEFEAAQAALKAANEAQAKKTHVKGYERKRKNAKEKLRPDLEVVKTVIDLTPEEKACDSDWQLVSVGQRFVRTAIEFVPAKMVRREYFIKVYKKVRVDGSADPVFVQPHVPNAVITRSMATASLLAKIIHDKYELDVPLYRQIKDLQRLGLDVSETTLCHWTINSAGVLAPLYDLMHNALIHQPFLQGDETPTQVLKELGRKATSKSYMWAARTVRSCATPVVYYTYNQSRGGQVAKDLYSGFTGVLQCDGYSGYNNLKDVKRVGCWAHVRCKFYEAVRISNTLKTCEPLKLIDYMFFLENMWHKLAHKARRRLRHSKMKRLLKQFWSWCDTSDALPKSGFGKAIKYAQDQRPYLNVILQYGAIDWSNNATERNMKSYVMGRKNFLFNGVPEGAKPNAILMTMIEIAKANGLDPMTYIVSLLDELAQFPEWRKSSDLGDYLPWNYPKLMNSGTRIEETNKKKE</sequence>
<reference evidence="3 4" key="1">
    <citation type="journal article" date="2018" name="Front. Microbiol.">
        <title>Conversion of Methionine to Cysteine in Lactobacillus paracasei Depends on the Highly Mobile cysK-ctl-cysE Gene Cluster.</title>
        <authorList>
            <person name="Wuthrich D."/>
            <person name="Irmler S."/>
            <person name="Berthoud H."/>
            <person name="Guggenbuhl B."/>
            <person name="Eugster E."/>
            <person name="Bruggmann R."/>
        </authorList>
    </citation>
    <scope>NUCLEOTIDE SEQUENCE [LARGE SCALE GENOMIC DNA]</scope>
    <source>
        <strain evidence="3 4">FAM6012</strain>
    </source>
</reference>
<evidence type="ECO:0000259" key="2">
    <source>
        <dbReference type="Pfam" id="PF13007"/>
    </source>
</evidence>
<dbReference type="RefSeq" id="WP_123020006.1">
    <property type="nucleotide sequence ID" value="NZ_LKGI01000167.1"/>
</dbReference>
<name>A0A8B3GLY6_LACPA</name>
<evidence type="ECO:0000313" key="3">
    <source>
        <dbReference type="EMBL" id="RNE24793.1"/>
    </source>
</evidence>
<dbReference type="Pfam" id="PF03050">
    <property type="entry name" value="DDE_Tnp_IS66"/>
    <property type="match status" value="1"/>
</dbReference>
<organism evidence="3 4">
    <name type="scientific">Lacticaseibacillus paracasei</name>
    <name type="common">Lactobacillus paracasei</name>
    <dbReference type="NCBI Taxonomy" id="1597"/>
    <lineage>
        <taxon>Bacteria</taxon>
        <taxon>Bacillati</taxon>
        <taxon>Bacillota</taxon>
        <taxon>Bacilli</taxon>
        <taxon>Lactobacillales</taxon>
        <taxon>Lactobacillaceae</taxon>
        <taxon>Lacticaseibacillus</taxon>
    </lineage>
</organism>
<proteinExistence type="predicted"/>
<dbReference type="InterPro" id="IPR004291">
    <property type="entry name" value="Transposase_IS66_central"/>
</dbReference>
<gene>
    <name evidence="3" type="ORF">FAM6012_03106</name>
</gene>
<dbReference type="NCBIfam" id="NF033517">
    <property type="entry name" value="transpos_IS66"/>
    <property type="match status" value="1"/>
</dbReference>
<feature type="domain" description="Transposase IS66 central" evidence="1">
    <location>
        <begin position="171"/>
        <end position="449"/>
    </location>
</feature>
<dbReference type="EMBL" id="LKGI01000167">
    <property type="protein sequence ID" value="RNE24793.1"/>
    <property type="molecule type" value="Genomic_DNA"/>
</dbReference>
<dbReference type="InterPro" id="IPR052344">
    <property type="entry name" value="Transposase-related"/>
</dbReference>
<comment type="caution">
    <text evidence="3">The sequence shown here is derived from an EMBL/GenBank/DDBJ whole genome shotgun (WGS) entry which is preliminary data.</text>
</comment>
<accession>A0A8B3GLY6</accession>
<dbReference type="PANTHER" id="PTHR33678:SF1">
    <property type="entry name" value="BLL1576 PROTEIN"/>
    <property type="match status" value="1"/>
</dbReference>
<evidence type="ECO:0000259" key="1">
    <source>
        <dbReference type="Pfam" id="PF03050"/>
    </source>
</evidence>
<dbReference type="PANTHER" id="PTHR33678">
    <property type="entry name" value="BLL1576 PROTEIN"/>
    <property type="match status" value="1"/>
</dbReference>